<dbReference type="EMBL" id="JXYS01000057">
    <property type="protein sequence ID" value="KJF17286.1"/>
    <property type="molecule type" value="Genomic_DNA"/>
</dbReference>
<dbReference type="STRING" id="1280514.AXFE_18510"/>
<evidence type="ECO:0000256" key="2">
    <source>
        <dbReference type="ARBA" id="ARBA00022884"/>
    </source>
</evidence>
<keyword evidence="1 3" id="KW-0820">tRNA-binding</keyword>
<dbReference type="GO" id="GO:0000049">
    <property type="term" value="F:tRNA binding"/>
    <property type="evidence" value="ECO:0007669"/>
    <property type="project" value="UniProtKB-UniRule"/>
</dbReference>
<evidence type="ECO:0000256" key="1">
    <source>
        <dbReference type="ARBA" id="ARBA00022555"/>
    </source>
</evidence>
<feature type="domain" description="TRNA-binding" evidence="4">
    <location>
        <begin position="16"/>
        <end position="123"/>
    </location>
</feature>
<dbReference type="RefSeq" id="WP_052605518.1">
    <property type="nucleotide sequence ID" value="NZ_JXYS01000057.1"/>
</dbReference>
<evidence type="ECO:0000313" key="5">
    <source>
        <dbReference type="EMBL" id="KJF17286.1"/>
    </source>
</evidence>
<keyword evidence="2 3" id="KW-0694">RNA-binding</keyword>
<evidence type="ECO:0000313" key="6">
    <source>
        <dbReference type="Proteomes" id="UP000032360"/>
    </source>
</evidence>
<dbReference type="InterPro" id="IPR012340">
    <property type="entry name" value="NA-bd_OB-fold"/>
</dbReference>
<dbReference type="PROSITE" id="PS50886">
    <property type="entry name" value="TRBD"/>
    <property type="match status" value="1"/>
</dbReference>
<comment type="caution">
    <text evidence="5">The sequence shown here is derived from an EMBL/GenBank/DDBJ whole genome shotgun (WGS) entry which is preliminary data.</text>
</comment>
<dbReference type="AlphaFoldDB" id="A0A0D8HJN0"/>
<reference evidence="5 6" key="1">
    <citation type="submission" date="2015-01" db="EMBL/GenBank/DDBJ databases">
        <title>Draft genome of the acidophilic iron oxidizer Acidithrix ferrooxidans strain Py-F3.</title>
        <authorList>
            <person name="Poehlein A."/>
            <person name="Eisen S."/>
            <person name="Schloemann M."/>
            <person name="Johnson B.D."/>
            <person name="Daniel R."/>
            <person name="Muehling M."/>
        </authorList>
    </citation>
    <scope>NUCLEOTIDE SEQUENCE [LARGE SCALE GENOMIC DNA]</scope>
    <source>
        <strain evidence="5 6">Py-F3</strain>
    </source>
</reference>
<accession>A0A0D8HJN0</accession>
<dbReference type="InterPro" id="IPR002547">
    <property type="entry name" value="tRNA-bd_dom"/>
</dbReference>
<sequence>MENERAASKAEVDFGYFQGVDIRVGRVISAPFAVGTRSPSREMTLDFGVLGLRRSIGQFALIPEDDLVGHNILAVVNLGPRKIGKYTSEVLVLGVPHPESPTNQAQALPLTVSDLAVLGSEVF</sequence>
<organism evidence="5 6">
    <name type="scientific">Acidithrix ferrooxidans</name>
    <dbReference type="NCBI Taxonomy" id="1280514"/>
    <lineage>
        <taxon>Bacteria</taxon>
        <taxon>Bacillati</taxon>
        <taxon>Actinomycetota</taxon>
        <taxon>Acidimicrobiia</taxon>
        <taxon>Acidimicrobiales</taxon>
        <taxon>Acidimicrobiaceae</taxon>
        <taxon>Acidithrix</taxon>
    </lineage>
</organism>
<dbReference type="Proteomes" id="UP000032360">
    <property type="component" value="Unassembled WGS sequence"/>
</dbReference>
<evidence type="ECO:0000259" key="4">
    <source>
        <dbReference type="PROSITE" id="PS50886"/>
    </source>
</evidence>
<dbReference type="Gene3D" id="2.40.50.140">
    <property type="entry name" value="Nucleic acid-binding proteins"/>
    <property type="match status" value="1"/>
</dbReference>
<name>A0A0D8HJN0_9ACTN</name>
<evidence type="ECO:0000256" key="3">
    <source>
        <dbReference type="PROSITE-ProRule" id="PRU00209"/>
    </source>
</evidence>
<dbReference type="OrthoDB" id="9794564at2"/>
<gene>
    <name evidence="5" type="ORF">AXFE_18510</name>
</gene>
<dbReference type="SUPFAM" id="SSF50249">
    <property type="entry name" value="Nucleic acid-binding proteins"/>
    <property type="match status" value="1"/>
</dbReference>
<protein>
    <submittedName>
        <fullName evidence="5">tRNA-binding protein</fullName>
    </submittedName>
</protein>
<keyword evidence="6" id="KW-1185">Reference proteome</keyword>
<proteinExistence type="predicted"/>